<accession>A0A9W6TS57</accession>
<keyword evidence="3" id="KW-1185">Reference proteome</keyword>
<feature type="compositionally biased region" description="Polar residues" evidence="1">
    <location>
        <begin position="69"/>
        <end position="80"/>
    </location>
</feature>
<feature type="region of interest" description="Disordered" evidence="1">
    <location>
        <begin position="20"/>
        <end position="39"/>
    </location>
</feature>
<protein>
    <submittedName>
        <fullName evidence="2">Unnamed protein product</fullName>
    </submittedName>
</protein>
<dbReference type="Proteomes" id="UP001165083">
    <property type="component" value="Unassembled WGS sequence"/>
</dbReference>
<evidence type="ECO:0000256" key="1">
    <source>
        <dbReference type="SAM" id="MobiDB-lite"/>
    </source>
</evidence>
<dbReference type="EMBL" id="BSXW01000348">
    <property type="protein sequence ID" value="GMF19523.1"/>
    <property type="molecule type" value="Genomic_DNA"/>
</dbReference>
<proteinExistence type="predicted"/>
<comment type="caution">
    <text evidence="2">The sequence shown here is derived from an EMBL/GenBank/DDBJ whole genome shotgun (WGS) entry which is preliminary data.</text>
</comment>
<reference evidence="2" key="1">
    <citation type="submission" date="2023-04" db="EMBL/GenBank/DDBJ databases">
        <title>Phytophthora lilii NBRC 32176.</title>
        <authorList>
            <person name="Ichikawa N."/>
            <person name="Sato H."/>
            <person name="Tonouchi N."/>
        </authorList>
    </citation>
    <scope>NUCLEOTIDE SEQUENCE</scope>
    <source>
        <strain evidence="2">NBRC 32176</strain>
    </source>
</reference>
<evidence type="ECO:0000313" key="3">
    <source>
        <dbReference type="Proteomes" id="UP001165083"/>
    </source>
</evidence>
<sequence length="123" mass="13693">MVQSKAIGKLYQKFLEQNTSSGVLSSTTERPPALPTPQVLPPLASLLKRSATVLTAHDNRSDKKHKSQKNIPPTSASSYLLNDPLDIKEIEEQLNAIYTLLTIRHISEPKTYKEAMQLPEALQ</sequence>
<feature type="region of interest" description="Disordered" evidence="1">
    <location>
        <begin position="51"/>
        <end position="80"/>
    </location>
</feature>
<gene>
    <name evidence="2" type="ORF">Plil01_000747000</name>
</gene>
<dbReference type="AlphaFoldDB" id="A0A9W6TS57"/>
<organism evidence="2 3">
    <name type="scientific">Phytophthora lilii</name>
    <dbReference type="NCBI Taxonomy" id="2077276"/>
    <lineage>
        <taxon>Eukaryota</taxon>
        <taxon>Sar</taxon>
        <taxon>Stramenopiles</taxon>
        <taxon>Oomycota</taxon>
        <taxon>Peronosporomycetes</taxon>
        <taxon>Peronosporales</taxon>
        <taxon>Peronosporaceae</taxon>
        <taxon>Phytophthora</taxon>
    </lineage>
</organism>
<feature type="compositionally biased region" description="Polar residues" evidence="1">
    <location>
        <begin position="20"/>
        <end position="29"/>
    </location>
</feature>
<name>A0A9W6TS57_9STRA</name>
<evidence type="ECO:0000313" key="2">
    <source>
        <dbReference type="EMBL" id="GMF19523.1"/>
    </source>
</evidence>